<proteinExistence type="predicted"/>
<keyword evidence="1" id="KW-0489">Methyltransferase</keyword>
<reference evidence="1 2" key="1">
    <citation type="submission" date="2023-06" db="EMBL/GenBank/DDBJ databases">
        <title>Azospirillum isscasensis sp.nov, a bacterium isolated from rhizosphere soil of rice.</title>
        <authorList>
            <person name="Wang H."/>
        </authorList>
    </citation>
    <scope>NUCLEOTIDE SEQUENCE [LARGE SCALE GENOMIC DNA]</scope>
    <source>
        <strain evidence="1 2">C340-1</strain>
    </source>
</reference>
<keyword evidence="1" id="KW-0808">Transferase</keyword>
<dbReference type="InterPro" id="IPR029063">
    <property type="entry name" value="SAM-dependent_MTases_sf"/>
</dbReference>
<sequence length="270" mass="29990">MDRNATIRSMINTNGYGLEIGASYNPVLPKKDGYNVHIADYAGHAYLRELHSSSSDNIEDVDYITHGGPVSAAVGEVNCFDYIVASHMIEHCTDFIGFLKDCETLLKPDGALVLVVPDKRNCFDVFQSLSSVGEMLDIHLKQPKKHESGKHFDHMAYAAGRNGHIVWPHGCPVDLGFIHTLPEAISAFHQAEASDEYRDCHSWRFTPSSFRLVINDLHEIGSIKLKEKSFREGNGPEFYVSLSFDGGGSPLTRIDLAKNITREIAEVIVN</sequence>
<dbReference type="Gene3D" id="3.40.50.150">
    <property type="entry name" value="Vaccinia Virus protein VP39"/>
    <property type="match status" value="1"/>
</dbReference>
<dbReference type="RefSeq" id="WP_306703828.1">
    <property type="nucleotide sequence ID" value="NZ_JAUJFI010000009.1"/>
</dbReference>
<comment type="caution">
    <text evidence="1">The sequence shown here is derived from an EMBL/GenBank/DDBJ whole genome shotgun (WGS) entry which is preliminary data.</text>
</comment>
<dbReference type="SUPFAM" id="SSF53335">
    <property type="entry name" value="S-adenosyl-L-methionine-dependent methyltransferases"/>
    <property type="match status" value="1"/>
</dbReference>
<dbReference type="GO" id="GO:0032259">
    <property type="term" value="P:methylation"/>
    <property type="evidence" value="ECO:0007669"/>
    <property type="project" value="UniProtKB-KW"/>
</dbReference>
<dbReference type="Pfam" id="PF13489">
    <property type="entry name" value="Methyltransf_23"/>
    <property type="match status" value="1"/>
</dbReference>
<organism evidence="1 2">
    <name type="scientific">Azospirillum isscasi</name>
    <dbReference type="NCBI Taxonomy" id="3053926"/>
    <lineage>
        <taxon>Bacteria</taxon>
        <taxon>Pseudomonadati</taxon>
        <taxon>Pseudomonadota</taxon>
        <taxon>Alphaproteobacteria</taxon>
        <taxon>Rhodospirillales</taxon>
        <taxon>Azospirillaceae</taxon>
        <taxon>Azospirillum</taxon>
    </lineage>
</organism>
<accession>A0ABU0WD64</accession>
<evidence type="ECO:0000313" key="1">
    <source>
        <dbReference type="EMBL" id="MDQ2101842.1"/>
    </source>
</evidence>
<name>A0ABU0WD64_9PROT</name>
<dbReference type="GO" id="GO:0008168">
    <property type="term" value="F:methyltransferase activity"/>
    <property type="evidence" value="ECO:0007669"/>
    <property type="project" value="UniProtKB-KW"/>
</dbReference>
<evidence type="ECO:0000313" key="2">
    <source>
        <dbReference type="Proteomes" id="UP001227317"/>
    </source>
</evidence>
<dbReference type="EMBL" id="JAUJFI010000009">
    <property type="protein sequence ID" value="MDQ2101842.1"/>
    <property type="molecule type" value="Genomic_DNA"/>
</dbReference>
<gene>
    <name evidence="1" type="ORF">QSG27_03965</name>
</gene>
<keyword evidence="2" id="KW-1185">Reference proteome</keyword>
<dbReference type="Proteomes" id="UP001227317">
    <property type="component" value="Unassembled WGS sequence"/>
</dbReference>
<protein>
    <submittedName>
        <fullName evidence="1">Methyltransferase domain-containing protein</fullName>
    </submittedName>
</protein>